<organism evidence="3 4">
    <name type="scientific">Dunaliella salina</name>
    <name type="common">Green alga</name>
    <name type="synonym">Protococcus salinus</name>
    <dbReference type="NCBI Taxonomy" id="3046"/>
    <lineage>
        <taxon>Eukaryota</taxon>
        <taxon>Viridiplantae</taxon>
        <taxon>Chlorophyta</taxon>
        <taxon>core chlorophytes</taxon>
        <taxon>Chlorophyceae</taxon>
        <taxon>CS clade</taxon>
        <taxon>Chlamydomonadales</taxon>
        <taxon>Dunaliellaceae</taxon>
        <taxon>Dunaliella</taxon>
    </lineage>
</organism>
<evidence type="ECO:0000259" key="2">
    <source>
        <dbReference type="PROSITE" id="PS51746"/>
    </source>
</evidence>
<dbReference type="InterPro" id="IPR036457">
    <property type="entry name" value="PPM-type-like_dom_sf"/>
</dbReference>
<gene>
    <name evidence="3" type="ORF">DUNSADRAFT_10979</name>
</gene>
<protein>
    <submittedName>
        <fullName evidence="3">Phosphatase 2C-like domain-containing protein</fullName>
    </submittedName>
</protein>
<sequence length="334" mass="35953">MYLPRQACLLPLHFLSMQGQARIEAAGGYVWWDRVMGELAVSRAIGDHCFSPYVIPEPEVVCLRRAFSDQLIILATDGMWDVFTNEEAHEAAWGRFQKELRKGRSSQEAAKRTATWLVDKSIDRGSRDNVTVVVVDVRMPNKGSRKGASGAQRRGSEHSYQRGATGDLEEQEEEAAEHAKMHGHFQRASALQGQSEQKTQHTVAGVAQLGDGQSFGRQSGGKAKGGRKQKDGYEGAGKGSAQKQAAGRAGTACGGALEGEQEPNSLSTNSLPRRGFSSAASMNHFSVDEPPSRSGRQQPGSNLKNTSSRLEPVASEAKPPAAPANRCCGCWGSS</sequence>
<dbReference type="PANTHER" id="PTHR47992">
    <property type="entry name" value="PROTEIN PHOSPHATASE"/>
    <property type="match status" value="1"/>
</dbReference>
<evidence type="ECO:0000256" key="1">
    <source>
        <dbReference type="SAM" id="MobiDB-lite"/>
    </source>
</evidence>
<accession>A0ABQ7GEF0</accession>
<feature type="domain" description="PPM-type phosphatase" evidence="2">
    <location>
        <begin position="1"/>
        <end position="137"/>
    </location>
</feature>
<dbReference type="SUPFAM" id="SSF81606">
    <property type="entry name" value="PP2C-like"/>
    <property type="match status" value="1"/>
</dbReference>
<dbReference type="InterPro" id="IPR001932">
    <property type="entry name" value="PPM-type_phosphatase-like_dom"/>
</dbReference>
<dbReference type="EMBL" id="MU069838">
    <property type="protein sequence ID" value="KAF5832962.1"/>
    <property type="molecule type" value="Genomic_DNA"/>
</dbReference>
<evidence type="ECO:0000313" key="3">
    <source>
        <dbReference type="EMBL" id="KAF5832962.1"/>
    </source>
</evidence>
<evidence type="ECO:0000313" key="4">
    <source>
        <dbReference type="Proteomes" id="UP000815325"/>
    </source>
</evidence>
<feature type="compositionally biased region" description="Low complexity" evidence="1">
    <location>
        <begin position="239"/>
        <end position="251"/>
    </location>
</feature>
<feature type="compositionally biased region" description="Polar residues" evidence="1">
    <location>
        <begin position="189"/>
        <end position="202"/>
    </location>
</feature>
<name>A0ABQ7GEF0_DUNSA</name>
<dbReference type="InterPro" id="IPR015655">
    <property type="entry name" value="PP2C"/>
</dbReference>
<proteinExistence type="predicted"/>
<reference evidence="3" key="1">
    <citation type="submission" date="2017-08" db="EMBL/GenBank/DDBJ databases">
        <authorList>
            <person name="Polle J.E."/>
            <person name="Barry K."/>
            <person name="Cushman J."/>
            <person name="Schmutz J."/>
            <person name="Tran D."/>
            <person name="Hathwaick L.T."/>
            <person name="Yim W.C."/>
            <person name="Jenkins J."/>
            <person name="Mckie-Krisberg Z.M."/>
            <person name="Prochnik S."/>
            <person name="Lindquist E."/>
            <person name="Dockter R.B."/>
            <person name="Adam C."/>
            <person name="Molina H."/>
            <person name="Bunkerborg J."/>
            <person name="Jin E."/>
            <person name="Buchheim M."/>
            <person name="Magnuson J."/>
        </authorList>
    </citation>
    <scope>NUCLEOTIDE SEQUENCE</scope>
    <source>
        <strain evidence="3">CCAP 19/18</strain>
    </source>
</reference>
<dbReference type="PROSITE" id="PS51746">
    <property type="entry name" value="PPM_2"/>
    <property type="match status" value="1"/>
</dbReference>
<feature type="region of interest" description="Disordered" evidence="1">
    <location>
        <begin position="137"/>
        <end position="324"/>
    </location>
</feature>
<dbReference type="Gene3D" id="3.60.40.10">
    <property type="entry name" value="PPM-type phosphatase domain"/>
    <property type="match status" value="1"/>
</dbReference>
<comment type="caution">
    <text evidence="3">The sequence shown here is derived from an EMBL/GenBank/DDBJ whole genome shotgun (WGS) entry which is preliminary data.</text>
</comment>
<feature type="compositionally biased region" description="Polar residues" evidence="1">
    <location>
        <begin position="294"/>
        <end position="309"/>
    </location>
</feature>
<keyword evidence="4" id="KW-1185">Reference proteome</keyword>
<dbReference type="Pfam" id="PF00481">
    <property type="entry name" value="PP2C"/>
    <property type="match status" value="1"/>
</dbReference>
<feature type="compositionally biased region" description="Polar residues" evidence="1">
    <location>
        <begin position="262"/>
        <end position="271"/>
    </location>
</feature>
<dbReference type="Proteomes" id="UP000815325">
    <property type="component" value="Unassembled WGS sequence"/>
</dbReference>
<dbReference type="CDD" id="cd00143">
    <property type="entry name" value="PP2Cc"/>
    <property type="match status" value="1"/>
</dbReference>